<dbReference type="Proteomes" id="UP000712007">
    <property type="component" value="Unassembled WGS sequence"/>
</dbReference>
<dbReference type="PROSITE" id="PS00786">
    <property type="entry name" value="5_NUCLEOTIDASE_2"/>
    <property type="match status" value="1"/>
</dbReference>
<dbReference type="SUPFAM" id="SSF56300">
    <property type="entry name" value="Metallo-dependent phosphatases"/>
    <property type="match status" value="1"/>
</dbReference>
<protein>
    <submittedName>
        <fullName evidence="3">Bifunctional metallophosphatase/5'-nucleotidase</fullName>
    </submittedName>
</protein>
<reference evidence="3" key="2">
    <citation type="journal article" date="2021" name="PeerJ">
        <title>Extensive microbial diversity within the chicken gut microbiome revealed by metagenomics and culture.</title>
        <authorList>
            <person name="Gilroy R."/>
            <person name="Ravi A."/>
            <person name="Getino M."/>
            <person name="Pursley I."/>
            <person name="Horton D.L."/>
            <person name="Alikhan N.F."/>
            <person name="Baker D."/>
            <person name="Gharbi K."/>
            <person name="Hall N."/>
            <person name="Watson M."/>
            <person name="Adriaenssens E.M."/>
            <person name="Foster-Nyarko E."/>
            <person name="Jarju S."/>
            <person name="Secka A."/>
            <person name="Antonio M."/>
            <person name="Oren A."/>
            <person name="Chaudhuri R.R."/>
            <person name="La Ragione R."/>
            <person name="Hildebrand F."/>
            <person name="Pallen M.J."/>
        </authorList>
    </citation>
    <scope>NUCLEOTIDE SEQUENCE</scope>
    <source>
        <strain evidence="3">3924</strain>
    </source>
</reference>
<name>A0A940DII5_9BACT</name>
<dbReference type="InterPro" id="IPR006146">
    <property type="entry name" value="5'-Nucleotdase_CS"/>
</dbReference>
<dbReference type="PRINTS" id="PR01607">
    <property type="entry name" value="APYRASEFAMLY"/>
</dbReference>
<dbReference type="InterPro" id="IPR006179">
    <property type="entry name" value="5_nucleotidase/apyrase"/>
</dbReference>
<sequence>MAGCCQERKPLQIIVTNDSHSQVMPLHGKGGFEARMWLIDSLREENPNTLLLDAGDIFQGTPYFNEFKGRVEVEAYNLMGYDAMTLGNHEFDNGLDTLAARIGEMDFPVVCANYDVTGTPLEGLVKPYTVIERGGWRVGVFGLGVNPEGLILQNCFGDIKYIDPIEAARKCVRTLREKERCDAVILLSHLGYEDDSKTGNVADVDVVAATEGIDVILGGHTHQVRGVFMHANAAGDTIPVIQEAKSALDIYSLTLTDAR</sequence>
<comment type="caution">
    <text evidence="3">The sequence shown here is derived from an EMBL/GenBank/DDBJ whole genome shotgun (WGS) entry which is preliminary data.</text>
</comment>
<dbReference type="GO" id="GO:0009166">
    <property type="term" value="P:nucleotide catabolic process"/>
    <property type="evidence" value="ECO:0007669"/>
    <property type="project" value="InterPro"/>
</dbReference>
<dbReference type="InterPro" id="IPR029052">
    <property type="entry name" value="Metallo-depent_PP-like"/>
</dbReference>
<accession>A0A940DII5</accession>
<dbReference type="GO" id="GO:0046872">
    <property type="term" value="F:metal ion binding"/>
    <property type="evidence" value="ECO:0007669"/>
    <property type="project" value="InterPro"/>
</dbReference>
<reference evidence="3" key="1">
    <citation type="submission" date="2020-10" db="EMBL/GenBank/DDBJ databases">
        <authorList>
            <person name="Gilroy R."/>
        </authorList>
    </citation>
    <scope>NUCLEOTIDE SEQUENCE</scope>
    <source>
        <strain evidence="3">3924</strain>
    </source>
</reference>
<dbReference type="GO" id="GO:0016788">
    <property type="term" value="F:hydrolase activity, acting on ester bonds"/>
    <property type="evidence" value="ECO:0007669"/>
    <property type="project" value="InterPro"/>
</dbReference>
<dbReference type="AlphaFoldDB" id="A0A940DII5"/>
<dbReference type="PANTHER" id="PTHR11575">
    <property type="entry name" value="5'-NUCLEOTIDASE-RELATED"/>
    <property type="match status" value="1"/>
</dbReference>
<dbReference type="InterPro" id="IPR004843">
    <property type="entry name" value="Calcineurin-like_PHP"/>
</dbReference>
<organism evidence="3 4">
    <name type="scientific">Candidatus Aphodosoma intestinipullorum</name>
    <dbReference type="NCBI Taxonomy" id="2840674"/>
    <lineage>
        <taxon>Bacteria</taxon>
        <taxon>Pseudomonadati</taxon>
        <taxon>Bacteroidota</taxon>
        <taxon>Bacteroidia</taxon>
        <taxon>Bacteroidales</taxon>
        <taxon>Candidatus Aphodosoma</taxon>
    </lineage>
</organism>
<dbReference type="Gene3D" id="3.60.21.10">
    <property type="match status" value="1"/>
</dbReference>
<feature type="domain" description="Calcineurin-like phosphoesterase" evidence="2">
    <location>
        <begin position="12"/>
        <end position="223"/>
    </location>
</feature>
<evidence type="ECO:0000313" key="3">
    <source>
        <dbReference type="EMBL" id="MBO8439163.1"/>
    </source>
</evidence>
<evidence type="ECO:0000256" key="1">
    <source>
        <dbReference type="ARBA" id="ARBA00006654"/>
    </source>
</evidence>
<evidence type="ECO:0000313" key="4">
    <source>
        <dbReference type="Proteomes" id="UP000712007"/>
    </source>
</evidence>
<dbReference type="GO" id="GO:0000166">
    <property type="term" value="F:nucleotide binding"/>
    <property type="evidence" value="ECO:0007669"/>
    <property type="project" value="InterPro"/>
</dbReference>
<dbReference type="Pfam" id="PF00149">
    <property type="entry name" value="Metallophos"/>
    <property type="match status" value="1"/>
</dbReference>
<comment type="similarity">
    <text evidence="1">Belongs to the 5'-nucleotidase family.</text>
</comment>
<gene>
    <name evidence="3" type="ORF">IAC51_00755</name>
</gene>
<dbReference type="PANTHER" id="PTHR11575:SF24">
    <property type="entry name" value="5'-NUCLEOTIDASE"/>
    <property type="match status" value="1"/>
</dbReference>
<evidence type="ECO:0000259" key="2">
    <source>
        <dbReference type="Pfam" id="PF00149"/>
    </source>
</evidence>
<dbReference type="EMBL" id="JADIMV010000017">
    <property type="protein sequence ID" value="MBO8439163.1"/>
    <property type="molecule type" value="Genomic_DNA"/>
</dbReference>
<proteinExistence type="inferred from homology"/>